<dbReference type="PANTHER" id="PTHR43537:SF5">
    <property type="entry name" value="UXU OPERON TRANSCRIPTIONAL REGULATOR"/>
    <property type="match status" value="1"/>
</dbReference>
<evidence type="ECO:0000313" key="5">
    <source>
        <dbReference type="EMBL" id="MEW9804765.1"/>
    </source>
</evidence>
<dbReference type="Gene3D" id="1.10.10.10">
    <property type="entry name" value="Winged helix-like DNA-binding domain superfamily/Winged helix DNA-binding domain"/>
    <property type="match status" value="1"/>
</dbReference>
<proteinExistence type="predicted"/>
<name>A0ABV3QUL3_9HYPH</name>
<dbReference type="InterPro" id="IPR036388">
    <property type="entry name" value="WH-like_DNA-bd_sf"/>
</dbReference>
<dbReference type="InterPro" id="IPR036390">
    <property type="entry name" value="WH_DNA-bd_sf"/>
</dbReference>
<evidence type="ECO:0000256" key="1">
    <source>
        <dbReference type="ARBA" id="ARBA00023015"/>
    </source>
</evidence>
<dbReference type="SMART" id="SM00895">
    <property type="entry name" value="FCD"/>
    <property type="match status" value="1"/>
</dbReference>
<sequence length="260" mass="29463">MTRDAGHEDAPAARPAFDEGARERFDRIYRALRTRICLLDHPPGERLREEDLAEEFGVSRTPIRRVLVKLEAEGLLRSMHGVGTIVTDIEVGELEQVYQLRVELAELIGKLSPVQPGEAKRAEFRMLLARCENLISNPDAREFARINMEFFHLLNSLTGNEPLREISERLYYQTTRIWLKTASRLGHYQEMLKDEILIFHREVSDIVAAVEIGDLEAVGHIRRSHISMSFQRLRIGAHRALAGHDASEKPSAVSGGPGPR</sequence>
<comment type="caution">
    <text evidence="5">The sequence shown here is derived from an EMBL/GenBank/DDBJ whole genome shotgun (WGS) entry which is preliminary data.</text>
</comment>
<dbReference type="SUPFAM" id="SSF48008">
    <property type="entry name" value="GntR ligand-binding domain-like"/>
    <property type="match status" value="1"/>
</dbReference>
<dbReference type="Pfam" id="PF07729">
    <property type="entry name" value="FCD"/>
    <property type="match status" value="1"/>
</dbReference>
<feature type="domain" description="HTH gntR-type" evidence="4">
    <location>
        <begin position="22"/>
        <end position="89"/>
    </location>
</feature>
<organism evidence="5 6">
    <name type="scientific">Mesorhizobium marinum</name>
    <dbReference type="NCBI Taxonomy" id="3228790"/>
    <lineage>
        <taxon>Bacteria</taxon>
        <taxon>Pseudomonadati</taxon>
        <taxon>Pseudomonadota</taxon>
        <taxon>Alphaproteobacteria</taxon>
        <taxon>Hyphomicrobiales</taxon>
        <taxon>Phyllobacteriaceae</taxon>
        <taxon>Mesorhizobium</taxon>
    </lineage>
</organism>
<dbReference type="EMBL" id="JBFOCI010000001">
    <property type="protein sequence ID" value="MEW9804765.1"/>
    <property type="molecule type" value="Genomic_DNA"/>
</dbReference>
<dbReference type="Proteomes" id="UP001556196">
    <property type="component" value="Unassembled WGS sequence"/>
</dbReference>
<dbReference type="RefSeq" id="WP_367721825.1">
    <property type="nucleotide sequence ID" value="NZ_JBFOCI010000001.1"/>
</dbReference>
<protein>
    <submittedName>
        <fullName evidence="5">GntR family transcriptional regulator</fullName>
    </submittedName>
</protein>
<keyword evidence="3" id="KW-0804">Transcription</keyword>
<keyword evidence="1" id="KW-0805">Transcription regulation</keyword>
<evidence type="ECO:0000256" key="3">
    <source>
        <dbReference type="ARBA" id="ARBA00023163"/>
    </source>
</evidence>
<reference evidence="5 6" key="1">
    <citation type="submission" date="2024-06" db="EMBL/GenBank/DDBJ databases">
        <authorList>
            <person name="Tuo L."/>
        </authorList>
    </citation>
    <scope>NUCLEOTIDE SEQUENCE [LARGE SCALE GENOMIC DNA]</scope>
    <source>
        <strain evidence="5 6">ZMM04-5</strain>
    </source>
</reference>
<dbReference type="PRINTS" id="PR00035">
    <property type="entry name" value="HTHGNTR"/>
</dbReference>
<dbReference type="SMART" id="SM00345">
    <property type="entry name" value="HTH_GNTR"/>
    <property type="match status" value="1"/>
</dbReference>
<evidence type="ECO:0000313" key="6">
    <source>
        <dbReference type="Proteomes" id="UP001556196"/>
    </source>
</evidence>
<keyword evidence="2" id="KW-0238">DNA-binding</keyword>
<accession>A0ABV3QUL3</accession>
<keyword evidence="6" id="KW-1185">Reference proteome</keyword>
<dbReference type="InterPro" id="IPR008920">
    <property type="entry name" value="TF_FadR/GntR_C"/>
</dbReference>
<gene>
    <name evidence="5" type="ORF">ABUE31_02045</name>
</gene>
<dbReference type="SUPFAM" id="SSF46785">
    <property type="entry name" value="Winged helix' DNA-binding domain"/>
    <property type="match status" value="1"/>
</dbReference>
<dbReference type="PROSITE" id="PS50949">
    <property type="entry name" value="HTH_GNTR"/>
    <property type="match status" value="1"/>
</dbReference>
<dbReference type="Gene3D" id="1.20.120.530">
    <property type="entry name" value="GntR ligand-binding domain-like"/>
    <property type="match status" value="1"/>
</dbReference>
<dbReference type="Pfam" id="PF00392">
    <property type="entry name" value="GntR"/>
    <property type="match status" value="1"/>
</dbReference>
<dbReference type="PANTHER" id="PTHR43537">
    <property type="entry name" value="TRANSCRIPTIONAL REGULATOR, GNTR FAMILY"/>
    <property type="match status" value="1"/>
</dbReference>
<dbReference type="InterPro" id="IPR000524">
    <property type="entry name" value="Tscrpt_reg_HTH_GntR"/>
</dbReference>
<evidence type="ECO:0000256" key="2">
    <source>
        <dbReference type="ARBA" id="ARBA00023125"/>
    </source>
</evidence>
<evidence type="ECO:0000259" key="4">
    <source>
        <dbReference type="PROSITE" id="PS50949"/>
    </source>
</evidence>
<dbReference type="CDD" id="cd07377">
    <property type="entry name" value="WHTH_GntR"/>
    <property type="match status" value="1"/>
</dbReference>
<dbReference type="InterPro" id="IPR011711">
    <property type="entry name" value="GntR_C"/>
</dbReference>